<proteinExistence type="predicted"/>
<keyword evidence="1" id="KW-0472">Membrane</keyword>
<reference evidence="2 3" key="1">
    <citation type="submission" date="2007-03" db="EMBL/GenBank/DDBJ databases">
        <title>Complete sequence of Shewanella loihica PV-4.</title>
        <authorList>
            <consortium name="US DOE Joint Genome Institute"/>
            <person name="Copeland A."/>
            <person name="Lucas S."/>
            <person name="Lapidus A."/>
            <person name="Barry K."/>
            <person name="Detter J.C."/>
            <person name="Glavina del Rio T."/>
            <person name="Hammon N."/>
            <person name="Israni S."/>
            <person name="Dalin E."/>
            <person name="Tice H."/>
            <person name="Pitluck S."/>
            <person name="Chain P."/>
            <person name="Malfatti S."/>
            <person name="Shin M."/>
            <person name="Vergez L."/>
            <person name="Schmutz J."/>
            <person name="Larimer F."/>
            <person name="Land M."/>
            <person name="Hauser L."/>
            <person name="Kyrpides N."/>
            <person name="Mikhailova N."/>
            <person name="Romine M.F."/>
            <person name="Serres G."/>
            <person name="Fredrickson J."/>
            <person name="Tiedje J."/>
            <person name="Richardson P."/>
        </authorList>
    </citation>
    <scope>NUCLEOTIDE SEQUENCE [LARGE SCALE GENOMIC DNA]</scope>
    <source>
        <strain evidence="3">ATCC BAA-1088 / PV-4</strain>
    </source>
</reference>
<sequence length="163" mass="18417">MCTTILRPKFLLSRVAMGQDIDTKVTKKTPASSEQSRRIAQFLASQPKALAASFSQAQLEAIDNALQGRSWQRHAIDSRGTFSIPFIPWRFYYVMLLGRNRRAFTRREKRLSSLALFGVIIALILISLSLGLLLLYLLKSALGIDLFEGHSLGIWDAVKSWFE</sequence>
<dbReference type="EMBL" id="CP000606">
    <property type="protein sequence ID" value="ABO23103.1"/>
    <property type="molecule type" value="Genomic_DNA"/>
</dbReference>
<keyword evidence="1" id="KW-1133">Transmembrane helix</keyword>
<evidence type="ECO:0000313" key="3">
    <source>
        <dbReference type="Proteomes" id="UP000001558"/>
    </source>
</evidence>
<dbReference type="HOGENOM" id="CLU_137967_0_0_6"/>
<dbReference type="AlphaFoldDB" id="A3QCA5"/>
<dbReference type="STRING" id="323850.Shew_1233"/>
<organism evidence="2 3">
    <name type="scientific">Shewanella loihica (strain ATCC BAA-1088 / PV-4)</name>
    <dbReference type="NCBI Taxonomy" id="323850"/>
    <lineage>
        <taxon>Bacteria</taxon>
        <taxon>Pseudomonadati</taxon>
        <taxon>Pseudomonadota</taxon>
        <taxon>Gammaproteobacteria</taxon>
        <taxon>Alteromonadales</taxon>
        <taxon>Shewanellaceae</taxon>
        <taxon>Shewanella</taxon>
    </lineage>
</organism>
<accession>A3QCA5</accession>
<keyword evidence="3" id="KW-1185">Reference proteome</keyword>
<protein>
    <recommendedName>
        <fullName evidence="4">3-phosphoshikimate 1-carboxyvinyltransferase</fullName>
    </recommendedName>
</protein>
<name>A3QCA5_SHELP</name>
<gene>
    <name evidence="2" type="ordered locus">Shew_1233</name>
</gene>
<feature type="transmembrane region" description="Helical" evidence="1">
    <location>
        <begin position="111"/>
        <end position="138"/>
    </location>
</feature>
<dbReference type="KEGG" id="slo:Shew_1233"/>
<dbReference type="Proteomes" id="UP000001558">
    <property type="component" value="Chromosome"/>
</dbReference>
<keyword evidence="1" id="KW-0812">Transmembrane</keyword>
<evidence type="ECO:0008006" key="4">
    <source>
        <dbReference type="Google" id="ProtNLM"/>
    </source>
</evidence>
<evidence type="ECO:0000313" key="2">
    <source>
        <dbReference type="EMBL" id="ABO23103.1"/>
    </source>
</evidence>
<dbReference type="eggNOG" id="ENOG5032TY3">
    <property type="taxonomic scope" value="Bacteria"/>
</dbReference>
<evidence type="ECO:0000256" key="1">
    <source>
        <dbReference type="SAM" id="Phobius"/>
    </source>
</evidence>